<dbReference type="EMBL" id="MCGE01000007">
    <property type="protein sequence ID" value="ORZ19834.1"/>
    <property type="molecule type" value="Genomic_DNA"/>
</dbReference>
<reference evidence="2 3" key="1">
    <citation type="submission" date="2016-07" db="EMBL/GenBank/DDBJ databases">
        <title>Pervasive Adenine N6-methylation of Active Genes in Fungi.</title>
        <authorList>
            <consortium name="DOE Joint Genome Institute"/>
            <person name="Mondo S.J."/>
            <person name="Dannebaum R.O."/>
            <person name="Kuo R.C."/>
            <person name="Labutti K."/>
            <person name="Haridas S."/>
            <person name="Kuo A."/>
            <person name="Salamov A."/>
            <person name="Ahrendt S.R."/>
            <person name="Lipzen A."/>
            <person name="Sullivan W."/>
            <person name="Andreopoulos W.B."/>
            <person name="Clum A."/>
            <person name="Lindquist E."/>
            <person name="Daum C."/>
            <person name="Ramamoorthy G.K."/>
            <person name="Gryganskyi A."/>
            <person name="Culley D."/>
            <person name="Magnuson J.K."/>
            <person name="James T.Y."/>
            <person name="O'Malley M.A."/>
            <person name="Stajich J.E."/>
            <person name="Spatafora J.W."/>
            <person name="Visel A."/>
            <person name="Grigoriev I.V."/>
        </authorList>
    </citation>
    <scope>NUCLEOTIDE SEQUENCE [LARGE SCALE GENOMIC DNA]</scope>
    <source>
        <strain evidence="2 3">NRRL 1336</strain>
    </source>
</reference>
<protein>
    <submittedName>
        <fullName evidence="2">Uncharacterized protein</fullName>
    </submittedName>
</protein>
<proteinExistence type="predicted"/>
<evidence type="ECO:0000313" key="3">
    <source>
        <dbReference type="Proteomes" id="UP000193560"/>
    </source>
</evidence>
<evidence type="ECO:0000256" key="1">
    <source>
        <dbReference type="SAM" id="MobiDB-lite"/>
    </source>
</evidence>
<feature type="region of interest" description="Disordered" evidence="1">
    <location>
        <begin position="1"/>
        <end position="37"/>
    </location>
</feature>
<evidence type="ECO:0000313" key="2">
    <source>
        <dbReference type="EMBL" id="ORZ19834.1"/>
    </source>
</evidence>
<gene>
    <name evidence="2" type="ORF">BCR42DRAFT_410626</name>
</gene>
<feature type="compositionally biased region" description="Basic and acidic residues" evidence="1">
    <location>
        <begin position="1"/>
        <end position="12"/>
    </location>
</feature>
<comment type="caution">
    <text evidence="2">The sequence shown here is derived from an EMBL/GenBank/DDBJ whole genome shotgun (WGS) entry which is preliminary data.</text>
</comment>
<feature type="non-terminal residue" evidence="2">
    <location>
        <position position="1"/>
    </location>
</feature>
<name>A0A1X2IP85_9FUNG</name>
<dbReference type="OrthoDB" id="5279943at2759"/>
<keyword evidence="3" id="KW-1185">Reference proteome</keyword>
<dbReference type="AlphaFoldDB" id="A0A1X2IP85"/>
<sequence length="226" mass="26349">THDDGGDGDTHKSKVTFDLPEITAEPAELESDTPPSPRIDINAHIVPDVIQVALLGRKQEMKELVQHNISLFRMIQQYLGQTRWSVFEKILYCTRQQLSDEEWMTRIAFFLRRNSPLLLTFKELVGYVGKEKEEEPCSFLSHVNICQIRRYPDRLQSLRSDYPQFFINCQQALQENEMSQLESLLLEPPSELPDNSWKNAINRLFAHHSDLMDQLKEIVAYEVDDE</sequence>
<dbReference type="Proteomes" id="UP000193560">
    <property type="component" value="Unassembled WGS sequence"/>
</dbReference>
<accession>A0A1X2IP85</accession>
<organism evidence="2 3">
    <name type="scientific">Absidia repens</name>
    <dbReference type="NCBI Taxonomy" id="90262"/>
    <lineage>
        <taxon>Eukaryota</taxon>
        <taxon>Fungi</taxon>
        <taxon>Fungi incertae sedis</taxon>
        <taxon>Mucoromycota</taxon>
        <taxon>Mucoromycotina</taxon>
        <taxon>Mucoromycetes</taxon>
        <taxon>Mucorales</taxon>
        <taxon>Cunninghamellaceae</taxon>
        <taxon>Absidia</taxon>
    </lineage>
</organism>